<dbReference type="InterPro" id="IPR028973">
    <property type="entry name" value="PhnB-like"/>
</dbReference>
<protein>
    <recommendedName>
        <fullName evidence="1">Glyoxalase/fosfomycin resistance/dioxygenase domain-containing protein</fullName>
    </recommendedName>
</protein>
<dbReference type="PANTHER" id="PTHR33990">
    <property type="entry name" value="PROTEIN YJDN-RELATED"/>
    <property type="match status" value="1"/>
</dbReference>
<reference evidence="2 3" key="1">
    <citation type="submission" date="2015-03" db="EMBL/GenBank/DDBJ databases">
        <title>Draft genome sequence of Luteibacter yeojuensis strain SU11.</title>
        <authorList>
            <person name="Sulaiman J."/>
            <person name="Priya K."/>
            <person name="Chan K.-G."/>
        </authorList>
    </citation>
    <scope>NUCLEOTIDE SEQUENCE [LARGE SCALE GENOMIC DNA]</scope>
    <source>
        <strain evidence="2 3">SU11</strain>
    </source>
</reference>
<dbReference type="InterPro" id="IPR004360">
    <property type="entry name" value="Glyas_Fos-R_dOase_dom"/>
</dbReference>
<accession>A0A0F3KXH4</accession>
<organism evidence="2 3">
    <name type="scientific">Luteibacter yeojuensis</name>
    <dbReference type="NCBI Taxonomy" id="345309"/>
    <lineage>
        <taxon>Bacteria</taxon>
        <taxon>Pseudomonadati</taxon>
        <taxon>Pseudomonadota</taxon>
        <taxon>Gammaproteobacteria</taxon>
        <taxon>Lysobacterales</taxon>
        <taxon>Rhodanobacteraceae</taxon>
        <taxon>Luteibacter</taxon>
    </lineage>
</organism>
<gene>
    <name evidence="2" type="ORF">VI08_07405</name>
</gene>
<dbReference type="OrthoDB" id="9795306at2"/>
<keyword evidence="3" id="KW-1185">Reference proteome</keyword>
<dbReference type="Proteomes" id="UP000033651">
    <property type="component" value="Unassembled WGS sequence"/>
</dbReference>
<dbReference type="PATRIC" id="fig|345309.4.peg.686"/>
<evidence type="ECO:0000313" key="3">
    <source>
        <dbReference type="Proteomes" id="UP000033651"/>
    </source>
</evidence>
<dbReference type="CDD" id="cd06588">
    <property type="entry name" value="PhnB_like"/>
    <property type="match status" value="1"/>
</dbReference>
<dbReference type="AlphaFoldDB" id="A0A0F3KXH4"/>
<dbReference type="InterPro" id="IPR029068">
    <property type="entry name" value="Glyas_Bleomycin-R_OHBP_Dase"/>
</dbReference>
<evidence type="ECO:0000313" key="2">
    <source>
        <dbReference type="EMBL" id="KJV35861.1"/>
    </source>
</evidence>
<feature type="domain" description="Glyoxalase/fosfomycin resistance/dioxygenase" evidence="1">
    <location>
        <begin position="9"/>
        <end position="148"/>
    </location>
</feature>
<dbReference type="EMBL" id="JZRB01000014">
    <property type="protein sequence ID" value="KJV35861.1"/>
    <property type="molecule type" value="Genomic_DNA"/>
</dbReference>
<dbReference type="PANTHER" id="PTHR33990:SF1">
    <property type="entry name" value="PROTEIN YJDN"/>
    <property type="match status" value="1"/>
</dbReference>
<sequence>MTITPYLHFKDNCEEAFKFYEKALGGKILMVNRFKEAPPPPPGAAGNEGCGDPSTSVDMSAMGEKIMHIRLQAGNAYIMGSDTPPMFQHSGKIEGCSIALGFESAEEGEKVFKALSERATTITMPYGETFWAKGFGMLDDEFGVSWMVNGGEKLAP</sequence>
<proteinExistence type="predicted"/>
<evidence type="ECO:0000259" key="1">
    <source>
        <dbReference type="Pfam" id="PF00903"/>
    </source>
</evidence>
<dbReference type="Pfam" id="PF00903">
    <property type="entry name" value="Glyoxalase"/>
    <property type="match status" value="1"/>
</dbReference>
<dbReference type="Gene3D" id="3.10.180.10">
    <property type="entry name" value="2,3-Dihydroxybiphenyl 1,2-Dioxygenase, domain 1"/>
    <property type="match status" value="1"/>
</dbReference>
<dbReference type="SUPFAM" id="SSF54593">
    <property type="entry name" value="Glyoxalase/Bleomycin resistance protein/Dihydroxybiphenyl dioxygenase"/>
    <property type="match status" value="1"/>
</dbReference>
<comment type="caution">
    <text evidence="2">The sequence shown here is derived from an EMBL/GenBank/DDBJ whole genome shotgun (WGS) entry which is preliminary data.</text>
</comment>
<name>A0A0F3KXH4_9GAMM</name>